<evidence type="ECO:0000256" key="4">
    <source>
        <dbReference type="ARBA" id="ARBA00022771"/>
    </source>
</evidence>
<protein>
    <submittedName>
        <fullName evidence="14">Nuclear receptor</fullName>
    </submittedName>
</protein>
<dbReference type="PANTHER" id="PTHR46011">
    <property type="entry name" value="NUCLEAR HORMONE RECEPTOR FAMILY MEMBER NHR-86-RELATED"/>
    <property type="match status" value="1"/>
</dbReference>
<dbReference type="PROSITE" id="PS00031">
    <property type="entry name" value="NUCLEAR_REC_DBD_1"/>
    <property type="match status" value="1"/>
</dbReference>
<keyword evidence="13" id="KW-1185">Reference proteome</keyword>
<dbReference type="PANTHER" id="PTHR46011:SF4">
    <property type="entry name" value="NUCLEAR HORMONE RECEPTOR FAMILY MEMBER NHR-43"/>
    <property type="match status" value="1"/>
</dbReference>
<dbReference type="Proteomes" id="UP000887540">
    <property type="component" value="Unplaced"/>
</dbReference>
<keyword evidence="8" id="KW-0804">Transcription</keyword>
<evidence type="ECO:0000256" key="7">
    <source>
        <dbReference type="ARBA" id="ARBA00023125"/>
    </source>
</evidence>
<evidence type="ECO:0000259" key="12">
    <source>
        <dbReference type="PROSITE" id="PS51843"/>
    </source>
</evidence>
<dbReference type="CDD" id="cd06960">
    <property type="entry name" value="NR_DBD_HNF4A"/>
    <property type="match status" value="1"/>
</dbReference>
<accession>A0A914DKE2</accession>
<dbReference type="Gene3D" id="3.30.50.10">
    <property type="entry name" value="Erythroid Transcription Factor GATA-1, subunit A"/>
    <property type="match status" value="1"/>
</dbReference>
<proteinExistence type="inferred from homology"/>
<name>A0A914DKE2_9BILA</name>
<dbReference type="Gene3D" id="1.10.565.10">
    <property type="entry name" value="Retinoid X Receptor"/>
    <property type="match status" value="1"/>
</dbReference>
<comment type="subcellular location">
    <subcellularLocation>
        <location evidence="1">Nucleus</location>
    </subcellularLocation>
</comment>
<dbReference type="InterPro" id="IPR013088">
    <property type="entry name" value="Znf_NHR/GATA"/>
</dbReference>
<feature type="domain" description="Nuclear receptor" evidence="11">
    <location>
        <begin position="1"/>
        <end position="76"/>
    </location>
</feature>
<dbReference type="GO" id="GO:0000978">
    <property type="term" value="F:RNA polymerase II cis-regulatory region sequence-specific DNA binding"/>
    <property type="evidence" value="ECO:0007669"/>
    <property type="project" value="InterPro"/>
</dbReference>
<dbReference type="WBParaSite" id="ACRNAN_scaffold2787.g10084.t1">
    <property type="protein sequence ID" value="ACRNAN_scaffold2787.g10084.t1"/>
    <property type="gene ID" value="ACRNAN_scaffold2787.g10084"/>
</dbReference>
<evidence type="ECO:0000256" key="10">
    <source>
        <dbReference type="ARBA" id="ARBA00023242"/>
    </source>
</evidence>
<evidence type="ECO:0000313" key="13">
    <source>
        <dbReference type="Proteomes" id="UP000887540"/>
    </source>
</evidence>
<evidence type="ECO:0000256" key="2">
    <source>
        <dbReference type="ARBA" id="ARBA00005993"/>
    </source>
</evidence>
<feature type="domain" description="NR LBD" evidence="12">
    <location>
        <begin position="121"/>
        <end position="366"/>
    </location>
</feature>
<dbReference type="SUPFAM" id="SSF48508">
    <property type="entry name" value="Nuclear receptor ligand-binding domain"/>
    <property type="match status" value="1"/>
</dbReference>
<dbReference type="InterPro" id="IPR000536">
    <property type="entry name" value="Nucl_hrmn_rcpt_lig-bd"/>
</dbReference>
<reference evidence="14" key="1">
    <citation type="submission" date="2022-11" db="UniProtKB">
        <authorList>
            <consortium name="WormBaseParasite"/>
        </authorList>
    </citation>
    <scope>IDENTIFICATION</scope>
</reference>
<keyword evidence="7" id="KW-0238">DNA-binding</keyword>
<dbReference type="GO" id="GO:0008270">
    <property type="term" value="F:zinc ion binding"/>
    <property type="evidence" value="ECO:0007669"/>
    <property type="project" value="UniProtKB-KW"/>
</dbReference>
<sequence>METCVICGHESDGYHFGVQACRACSSFFRRCIAERKVYKCRKFNKCVIRHDDRVICRACRFRICTEAGMKSELVRNGPKTEETYLTPHTIQEQHILIPTTSIIQYNQESFESSLTYPFLNRLLQGIRNYMSSQKSLFTVENPDKIFSSPKFIPMKKSEYDRMEKACITLINSMLNEYFEPYGNLKNEEKILIIKNFVLRFSMFIRCYQSSKIYPEINDARLVIHYGYYLDNQTVEYFFSELKNCEEFIKICASILPPLREMSNKMNKYEVREIDIAALSYLIFIQECEKHSLCKEIIEANKTLLFGEMHTNFVQTYGFEQGGIKLANLLCFLNDMLEINNRVWESYIIGKIFMPELVDVWEEMLTQ</sequence>
<dbReference type="AlphaFoldDB" id="A0A914DKE2"/>
<keyword evidence="9" id="KW-0675">Receptor</keyword>
<evidence type="ECO:0000313" key="14">
    <source>
        <dbReference type="WBParaSite" id="ACRNAN_scaffold2787.g10084.t1"/>
    </source>
</evidence>
<evidence type="ECO:0000259" key="11">
    <source>
        <dbReference type="PROSITE" id="PS51030"/>
    </source>
</evidence>
<keyword evidence="5" id="KW-0862">Zinc</keyword>
<comment type="similarity">
    <text evidence="2">Belongs to the nuclear hormone receptor family.</text>
</comment>
<evidence type="ECO:0000256" key="3">
    <source>
        <dbReference type="ARBA" id="ARBA00022723"/>
    </source>
</evidence>
<evidence type="ECO:0000256" key="1">
    <source>
        <dbReference type="ARBA" id="ARBA00004123"/>
    </source>
</evidence>
<keyword evidence="6" id="KW-0805">Transcription regulation</keyword>
<dbReference type="InterPro" id="IPR001628">
    <property type="entry name" value="Znf_hrmn_rcpt"/>
</dbReference>
<dbReference type="InterPro" id="IPR035500">
    <property type="entry name" value="NHR-like_dom_sf"/>
</dbReference>
<dbReference type="Pfam" id="PF00105">
    <property type="entry name" value="zf-C4"/>
    <property type="match status" value="1"/>
</dbReference>
<evidence type="ECO:0000256" key="6">
    <source>
        <dbReference type="ARBA" id="ARBA00023015"/>
    </source>
</evidence>
<dbReference type="PROSITE" id="PS51843">
    <property type="entry name" value="NR_LBD"/>
    <property type="match status" value="1"/>
</dbReference>
<dbReference type="InterPro" id="IPR049636">
    <property type="entry name" value="HNF4-like_DBD"/>
</dbReference>
<dbReference type="PROSITE" id="PS51030">
    <property type="entry name" value="NUCLEAR_REC_DBD_2"/>
    <property type="match status" value="1"/>
</dbReference>
<evidence type="ECO:0000256" key="8">
    <source>
        <dbReference type="ARBA" id="ARBA00023163"/>
    </source>
</evidence>
<dbReference type="PRINTS" id="PR00047">
    <property type="entry name" value="STROIDFINGER"/>
</dbReference>
<dbReference type="GO" id="GO:0003700">
    <property type="term" value="F:DNA-binding transcription factor activity"/>
    <property type="evidence" value="ECO:0007669"/>
    <property type="project" value="InterPro"/>
</dbReference>
<dbReference type="SMART" id="SM00399">
    <property type="entry name" value="ZnF_C4"/>
    <property type="match status" value="1"/>
</dbReference>
<evidence type="ECO:0000256" key="9">
    <source>
        <dbReference type="ARBA" id="ARBA00023170"/>
    </source>
</evidence>
<dbReference type="GO" id="GO:0006357">
    <property type="term" value="P:regulation of transcription by RNA polymerase II"/>
    <property type="evidence" value="ECO:0007669"/>
    <property type="project" value="TreeGrafter"/>
</dbReference>
<dbReference type="SUPFAM" id="SSF57716">
    <property type="entry name" value="Glucocorticoid receptor-like (DNA-binding domain)"/>
    <property type="match status" value="1"/>
</dbReference>
<dbReference type="GO" id="GO:0005634">
    <property type="term" value="C:nucleus"/>
    <property type="evidence" value="ECO:0007669"/>
    <property type="project" value="UniProtKB-SubCell"/>
</dbReference>
<keyword evidence="3" id="KW-0479">Metal-binding</keyword>
<keyword evidence="4" id="KW-0863">Zinc-finger</keyword>
<dbReference type="Pfam" id="PF00104">
    <property type="entry name" value="Hormone_recep"/>
    <property type="match status" value="1"/>
</dbReference>
<keyword evidence="10" id="KW-0539">Nucleus</keyword>
<organism evidence="13 14">
    <name type="scientific">Acrobeloides nanus</name>
    <dbReference type="NCBI Taxonomy" id="290746"/>
    <lineage>
        <taxon>Eukaryota</taxon>
        <taxon>Metazoa</taxon>
        <taxon>Ecdysozoa</taxon>
        <taxon>Nematoda</taxon>
        <taxon>Chromadorea</taxon>
        <taxon>Rhabditida</taxon>
        <taxon>Tylenchina</taxon>
        <taxon>Cephalobomorpha</taxon>
        <taxon>Cephaloboidea</taxon>
        <taxon>Cephalobidae</taxon>
        <taxon>Acrobeloides</taxon>
    </lineage>
</organism>
<evidence type="ECO:0000256" key="5">
    <source>
        <dbReference type="ARBA" id="ARBA00022833"/>
    </source>
</evidence>